<dbReference type="EMBL" id="JAYFUL010000038">
    <property type="protein sequence ID" value="MEA5259830.1"/>
    <property type="molecule type" value="Genomic_DNA"/>
</dbReference>
<gene>
    <name evidence="2" type="ORF">VB264_18680</name>
</gene>
<evidence type="ECO:0000313" key="2">
    <source>
        <dbReference type="EMBL" id="MEA5259830.1"/>
    </source>
</evidence>
<feature type="signal peptide" evidence="1">
    <location>
        <begin position="1"/>
        <end position="21"/>
    </location>
</feature>
<comment type="caution">
    <text evidence="2">The sequence shown here is derived from an EMBL/GenBank/DDBJ whole genome shotgun (WGS) entry which is preliminary data.</text>
</comment>
<dbReference type="RefSeq" id="WP_323251790.1">
    <property type="nucleotide sequence ID" value="NZ_JAYFUL010000038.1"/>
</dbReference>
<accession>A0ABU5QRV8</accession>
<evidence type="ECO:0000256" key="1">
    <source>
        <dbReference type="SAM" id="SignalP"/>
    </source>
</evidence>
<proteinExistence type="predicted"/>
<sequence>MKKILTFFTIMVVLSTLKSSAQSTLKEYKAGHVFYISLPSYMTKTMGLNESSIIQYKNAVKDVYGFVIEDNKEDLAIAELNYGSLEEFYDYFMSVFLKEAKKKTIGKPIYTTKGETRFAEVEITYYDEDIKAEIYYLAGIVETKTSYYKIISWCAGENKDKYKTDFQKIIYSIRD</sequence>
<organism evidence="2 3">
    <name type="scientific">Arcicella aquatica</name>
    <dbReference type="NCBI Taxonomy" id="217141"/>
    <lineage>
        <taxon>Bacteria</taxon>
        <taxon>Pseudomonadati</taxon>
        <taxon>Bacteroidota</taxon>
        <taxon>Cytophagia</taxon>
        <taxon>Cytophagales</taxon>
        <taxon>Flectobacillaceae</taxon>
        <taxon>Arcicella</taxon>
    </lineage>
</organism>
<name>A0ABU5QRV8_9BACT</name>
<keyword evidence="3" id="KW-1185">Reference proteome</keyword>
<evidence type="ECO:0000313" key="3">
    <source>
        <dbReference type="Proteomes" id="UP001304671"/>
    </source>
</evidence>
<keyword evidence="1" id="KW-0732">Signal</keyword>
<protein>
    <submittedName>
        <fullName evidence="2">Uncharacterized protein</fullName>
    </submittedName>
</protein>
<feature type="chain" id="PRO_5046905562" evidence="1">
    <location>
        <begin position="22"/>
        <end position="175"/>
    </location>
</feature>
<dbReference type="Proteomes" id="UP001304671">
    <property type="component" value="Unassembled WGS sequence"/>
</dbReference>
<reference evidence="2 3" key="1">
    <citation type="submission" date="2023-12" db="EMBL/GenBank/DDBJ databases">
        <title>Novel species of the genus Arcicella isolated from rivers.</title>
        <authorList>
            <person name="Lu H."/>
        </authorList>
    </citation>
    <scope>NUCLEOTIDE SEQUENCE [LARGE SCALE GENOMIC DNA]</scope>
    <source>
        <strain evidence="2 3">LMG 21963</strain>
    </source>
</reference>